<dbReference type="STRING" id="10228.B3RPC6"/>
<dbReference type="PIRSF" id="PIRSF039096">
    <property type="entry name" value="p16-ARC"/>
    <property type="match status" value="1"/>
</dbReference>
<dbReference type="GO" id="GO:0034314">
    <property type="term" value="P:Arp2/3 complex-mediated actin nucleation"/>
    <property type="evidence" value="ECO:0000318"/>
    <property type="project" value="GO_Central"/>
</dbReference>
<name>B3RPC6_TRIAD</name>
<evidence type="ECO:0000313" key="7">
    <source>
        <dbReference type="Proteomes" id="UP000009022"/>
    </source>
</evidence>
<dbReference type="InParanoid" id="B3RPC6"/>
<dbReference type="GO" id="GO:0030674">
    <property type="term" value="F:protein-macromolecule adaptor activity"/>
    <property type="evidence" value="ECO:0000318"/>
    <property type="project" value="GO_Central"/>
</dbReference>
<dbReference type="HOGENOM" id="CLU_101888_1_1_1"/>
<dbReference type="InterPro" id="IPR006789">
    <property type="entry name" value="ARPC5"/>
</dbReference>
<evidence type="ECO:0000256" key="5">
    <source>
        <dbReference type="RuleBase" id="RU004301"/>
    </source>
</evidence>
<dbReference type="Gene3D" id="1.25.40.190">
    <property type="entry name" value="Actin-related protein 2/3 complex subunit 5"/>
    <property type="match status" value="1"/>
</dbReference>
<dbReference type="eggNOG" id="KOG3380">
    <property type="taxonomic scope" value="Eukaryota"/>
</dbReference>
<dbReference type="PANTHER" id="PTHR12644">
    <property type="entry name" value="ARP2/3 COMPLEX 16 KD SUBUNIT P16-ARC"/>
    <property type="match status" value="1"/>
</dbReference>
<evidence type="ECO:0000256" key="2">
    <source>
        <dbReference type="ARBA" id="ARBA00006084"/>
    </source>
</evidence>
<protein>
    <recommendedName>
        <fullName evidence="5">Actin-related protein 2/3 complex subunit 5</fullName>
    </recommendedName>
</protein>
<evidence type="ECO:0000256" key="4">
    <source>
        <dbReference type="ARBA" id="ARBA00023212"/>
    </source>
</evidence>
<organism evidence="6 7">
    <name type="scientific">Trichoplax adhaerens</name>
    <name type="common">Trichoplax reptans</name>
    <dbReference type="NCBI Taxonomy" id="10228"/>
    <lineage>
        <taxon>Eukaryota</taxon>
        <taxon>Metazoa</taxon>
        <taxon>Placozoa</taxon>
        <taxon>Uniplacotomia</taxon>
        <taxon>Trichoplacea</taxon>
        <taxon>Trichoplacidae</taxon>
        <taxon>Trichoplax</taxon>
    </lineage>
</organism>
<dbReference type="Proteomes" id="UP000009022">
    <property type="component" value="Unassembled WGS sequence"/>
</dbReference>
<dbReference type="Pfam" id="PF04699">
    <property type="entry name" value="P16-Arc"/>
    <property type="match status" value="1"/>
</dbReference>
<dbReference type="PhylomeDB" id="B3RPC6"/>
<accession>B3RPC6</accession>
<dbReference type="FunFam" id="1.25.40.190:FF:000014">
    <property type="match status" value="1"/>
</dbReference>
<dbReference type="KEGG" id="tad:TRIADDRAFT_53486"/>
<reference evidence="6 7" key="1">
    <citation type="journal article" date="2008" name="Nature">
        <title>The Trichoplax genome and the nature of placozoans.</title>
        <authorList>
            <person name="Srivastava M."/>
            <person name="Begovic E."/>
            <person name="Chapman J."/>
            <person name="Putnam N.H."/>
            <person name="Hellsten U."/>
            <person name="Kawashima T."/>
            <person name="Kuo A."/>
            <person name="Mitros T."/>
            <person name="Salamov A."/>
            <person name="Carpenter M.L."/>
            <person name="Signorovitch A.Y."/>
            <person name="Moreno M.A."/>
            <person name="Kamm K."/>
            <person name="Grimwood J."/>
            <person name="Schmutz J."/>
            <person name="Shapiro H."/>
            <person name="Grigoriev I.V."/>
            <person name="Buss L.W."/>
            <person name="Schierwater B."/>
            <person name="Dellaporta S.L."/>
            <person name="Rokhsar D.S."/>
        </authorList>
    </citation>
    <scope>NUCLEOTIDE SEQUENCE [LARGE SCALE GENOMIC DNA]</scope>
    <source>
        <strain evidence="6 7">Grell-BS-1999</strain>
    </source>
</reference>
<proteinExistence type="inferred from homology"/>
<dbReference type="OrthoDB" id="429520at2759"/>
<dbReference type="GO" id="GO:0030863">
    <property type="term" value="C:cortical cytoskeleton"/>
    <property type="evidence" value="ECO:0000318"/>
    <property type="project" value="GO_Central"/>
</dbReference>
<dbReference type="FunCoup" id="B3RPC6">
    <property type="interactions" value="1941"/>
</dbReference>
<dbReference type="EMBL" id="DS985242">
    <property type="protein sequence ID" value="EDV27613.1"/>
    <property type="molecule type" value="Genomic_DNA"/>
</dbReference>
<gene>
    <name evidence="6" type="ORF">TRIADDRAFT_53486</name>
</gene>
<dbReference type="GO" id="GO:0016477">
    <property type="term" value="P:cell migration"/>
    <property type="evidence" value="ECO:0000318"/>
    <property type="project" value="GO_Central"/>
</dbReference>
<comment type="subcellular location">
    <subcellularLocation>
        <location evidence="1">Cytoplasm</location>
        <location evidence="1">Cytoskeleton</location>
    </subcellularLocation>
</comment>
<dbReference type="AlphaFoldDB" id="B3RPC6"/>
<comment type="function">
    <text evidence="5">Functions as component of the Arp2/3 complex which is involved in regulation of actin polymerization and together with an activating nucleation-promoting factor (NPF) mediates the formation of branched actin networks. Arp2/3 complex plays a critical role in the control of cell morphogenesis via the modulation of cell polarity development.</text>
</comment>
<sequence length="144" mass="15508">MSKNTLSAQFRRVDVDALDENNFNDADADSSTPVGPDISAATRNKAEALKTVLQNPPLANSKDVKDQVFTAVLKVLTSHRSSDIEKSIQGLSQQEIDTLVKYIYRGFAEAKDSSCATLLAWHEKATAAGGLGSIVRVLTSLKTV</sequence>
<evidence type="ECO:0000313" key="6">
    <source>
        <dbReference type="EMBL" id="EDV27613.1"/>
    </source>
</evidence>
<comment type="similarity">
    <text evidence="2 5">Belongs to the ARPC5 family.</text>
</comment>
<dbReference type="GeneID" id="6751214"/>
<dbReference type="InterPro" id="IPR036743">
    <property type="entry name" value="ARPC5_sf"/>
</dbReference>
<keyword evidence="4 5" id="KW-0206">Cytoskeleton</keyword>
<dbReference type="GO" id="GO:0030833">
    <property type="term" value="P:regulation of actin filament polymerization"/>
    <property type="evidence" value="ECO:0007669"/>
    <property type="project" value="InterPro"/>
</dbReference>
<evidence type="ECO:0000256" key="1">
    <source>
        <dbReference type="ARBA" id="ARBA00004245"/>
    </source>
</evidence>
<dbReference type="OMA" id="LWHEKAF"/>
<evidence type="ECO:0000256" key="3">
    <source>
        <dbReference type="ARBA" id="ARBA00022490"/>
    </source>
</evidence>
<dbReference type="CTD" id="6751214"/>
<dbReference type="RefSeq" id="XP_002109447.1">
    <property type="nucleotide sequence ID" value="XM_002109411.1"/>
</dbReference>
<dbReference type="GO" id="GO:0005885">
    <property type="term" value="C:Arp2/3 protein complex"/>
    <property type="evidence" value="ECO:0000318"/>
    <property type="project" value="GO_Central"/>
</dbReference>
<keyword evidence="3" id="KW-0963">Cytoplasm</keyword>
<keyword evidence="7" id="KW-1185">Reference proteome</keyword>
<dbReference type="SUPFAM" id="SSF69103">
    <property type="entry name" value="Arp2/3 complex 16 kDa subunit ARPC5"/>
    <property type="match status" value="1"/>
</dbReference>